<feature type="region of interest" description="Disordered" evidence="2">
    <location>
        <begin position="68"/>
        <end position="114"/>
    </location>
</feature>
<evidence type="ECO:0000256" key="1">
    <source>
        <dbReference type="PROSITE-ProRule" id="PRU00191"/>
    </source>
</evidence>
<reference evidence="4 5" key="1">
    <citation type="submission" date="2014-03" db="EMBL/GenBank/DDBJ databases">
        <title>Draft genome of the hookworm Oesophagostomum dentatum.</title>
        <authorList>
            <person name="Mitreva M."/>
        </authorList>
    </citation>
    <scope>NUCLEOTIDE SEQUENCE [LARGE SCALE GENOMIC DNA]</scope>
    <source>
        <strain evidence="4 5">OD-Hann</strain>
    </source>
</reference>
<keyword evidence="1" id="KW-0727">SH2 domain</keyword>
<feature type="domain" description="SH2" evidence="3">
    <location>
        <begin position="121"/>
        <end position="144"/>
    </location>
</feature>
<evidence type="ECO:0000256" key="2">
    <source>
        <dbReference type="SAM" id="MobiDB-lite"/>
    </source>
</evidence>
<dbReference type="PROSITE" id="PS50001">
    <property type="entry name" value="SH2"/>
    <property type="match status" value="1"/>
</dbReference>
<keyword evidence="5" id="KW-1185">Reference proteome</keyword>
<dbReference type="Proteomes" id="UP000053660">
    <property type="component" value="Unassembled WGS sequence"/>
</dbReference>
<evidence type="ECO:0000259" key="3">
    <source>
        <dbReference type="PROSITE" id="PS50001"/>
    </source>
</evidence>
<dbReference type="AlphaFoldDB" id="A0A0B1TH49"/>
<sequence length="199" mass="23100">MKFNVLQQFFRKRIQVTCLGISQRSETVQTDDVTYSGFKDVPRVMHTIDDAIRLATIDVAMPPPVLPTSGKVQVEPTPVPTPTPFINEPRRQPLAPSPRIPNRNHIPDRPSPELDLQDKPWFHGELERAAAEYMLHRDGDFLVRTFIFDWNKLFYSSSLSRFVFHPFYFTEIHIEHFLAYSPNLVDDQVEPLRKNLDQG</sequence>
<protein>
    <recommendedName>
        <fullName evidence="3">SH2 domain-containing protein</fullName>
    </recommendedName>
</protein>
<evidence type="ECO:0000313" key="5">
    <source>
        <dbReference type="Proteomes" id="UP000053660"/>
    </source>
</evidence>
<accession>A0A0B1TH49</accession>
<feature type="compositionally biased region" description="Basic and acidic residues" evidence="2">
    <location>
        <begin position="105"/>
        <end position="114"/>
    </location>
</feature>
<dbReference type="SUPFAM" id="SSF55550">
    <property type="entry name" value="SH2 domain"/>
    <property type="match status" value="1"/>
</dbReference>
<dbReference type="Pfam" id="PF00017">
    <property type="entry name" value="SH2"/>
    <property type="match status" value="1"/>
</dbReference>
<name>A0A0B1TH49_OESDE</name>
<dbReference type="OrthoDB" id="9938362at2759"/>
<proteinExistence type="predicted"/>
<gene>
    <name evidence="4" type="ORF">OESDEN_04608</name>
</gene>
<dbReference type="Gene3D" id="3.30.505.10">
    <property type="entry name" value="SH2 domain"/>
    <property type="match status" value="1"/>
</dbReference>
<evidence type="ECO:0000313" key="4">
    <source>
        <dbReference type="EMBL" id="KHJ95441.1"/>
    </source>
</evidence>
<organism evidence="4 5">
    <name type="scientific">Oesophagostomum dentatum</name>
    <name type="common">Nodular worm</name>
    <dbReference type="NCBI Taxonomy" id="61180"/>
    <lineage>
        <taxon>Eukaryota</taxon>
        <taxon>Metazoa</taxon>
        <taxon>Ecdysozoa</taxon>
        <taxon>Nematoda</taxon>
        <taxon>Chromadorea</taxon>
        <taxon>Rhabditida</taxon>
        <taxon>Rhabditina</taxon>
        <taxon>Rhabditomorpha</taxon>
        <taxon>Strongyloidea</taxon>
        <taxon>Strongylidae</taxon>
        <taxon>Oesophagostomum</taxon>
    </lineage>
</organism>
<dbReference type="InterPro" id="IPR000980">
    <property type="entry name" value="SH2"/>
</dbReference>
<dbReference type="EMBL" id="KN549962">
    <property type="protein sequence ID" value="KHJ95441.1"/>
    <property type="molecule type" value="Genomic_DNA"/>
</dbReference>
<dbReference type="InterPro" id="IPR036860">
    <property type="entry name" value="SH2_dom_sf"/>
</dbReference>